<feature type="non-terminal residue" evidence="2">
    <location>
        <position position="1"/>
    </location>
</feature>
<dbReference type="AlphaFoldDB" id="A0AAI9U825"/>
<sequence>PLGPCRGPPAAPPVGPNNVVTSICGAPYGYPRRAHVPAPWSLSLLHHGVSFSGQNIPMSSQAAGLPPLLLVLTVALMPVQTTRKVNERNTSGRKLLPPPPGLGGKSKQEVPTQRKWTMRTRKSNTMGQTCRINPVQALTHESAYNLVSPSSTNPTRCIRSR</sequence>
<evidence type="ECO:0000313" key="2">
    <source>
        <dbReference type="EMBL" id="KAK1452327.1"/>
    </source>
</evidence>
<proteinExistence type="predicted"/>
<organism evidence="2 3">
    <name type="scientific">Colletotrichum melonis</name>
    <dbReference type="NCBI Taxonomy" id="1209925"/>
    <lineage>
        <taxon>Eukaryota</taxon>
        <taxon>Fungi</taxon>
        <taxon>Dikarya</taxon>
        <taxon>Ascomycota</taxon>
        <taxon>Pezizomycotina</taxon>
        <taxon>Sordariomycetes</taxon>
        <taxon>Hypocreomycetidae</taxon>
        <taxon>Glomerellales</taxon>
        <taxon>Glomerellaceae</taxon>
        <taxon>Colletotrichum</taxon>
        <taxon>Colletotrichum acutatum species complex</taxon>
    </lineage>
</organism>
<gene>
    <name evidence="2" type="ORF">CMEL01_06901</name>
</gene>
<name>A0AAI9U825_9PEZI</name>
<evidence type="ECO:0000256" key="1">
    <source>
        <dbReference type="SAM" id="MobiDB-lite"/>
    </source>
</evidence>
<keyword evidence="3" id="KW-1185">Reference proteome</keyword>
<dbReference type="Proteomes" id="UP001239795">
    <property type="component" value="Unassembled WGS sequence"/>
</dbReference>
<reference evidence="2 3" key="1">
    <citation type="submission" date="2016-10" db="EMBL/GenBank/DDBJ databases">
        <title>The genome sequence of Colletotrichum fioriniae PJ7.</title>
        <authorList>
            <person name="Baroncelli R."/>
        </authorList>
    </citation>
    <scope>NUCLEOTIDE SEQUENCE [LARGE SCALE GENOMIC DNA]</scope>
    <source>
        <strain evidence="2">Col 31</strain>
    </source>
</reference>
<evidence type="ECO:0000313" key="3">
    <source>
        <dbReference type="Proteomes" id="UP001239795"/>
    </source>
</evidence>
<feature type="region of interest" description="Disordered" evidence="1">
    <location>
        <begin position="84"/>
        <end position="125"/>
    </location>
</feature>
<protein>
    <submittedName>
        <fullName evidence="2">Uncharacterized protein</fullName>
    </submittedName>
</protein>
<comment type="caution">
    <text evidence="2">The sequence shown here is derived from an EMBL/GenBank/DDBJ whole genome shotgun (WGS) entry which is preliminary data.</text>
</comment>
<dbReference type="EMBL" id="MLGG01000046">
    <property type="protein sequence ID" value="KAK1452327.1"/>
    <property type="molecule type" value="Genomic_DNA"/>
</dbReference>
<accession>A0AAI9U825</accession>